<feature type="domain" description="PNPLA" evidence="5">
    <location>
        <begin position="8"/>
        <end position="71"/>
    </location>
</feature>
<comment type="caution">
    <text evidence="6">The sequence shown here is derived from an EMBL/GenBank/DDBJ whole genome shotgun (WGS) entry which is preliminary data.</text>
</comment>
<protein>
    <recommendedName>
        <fullName evidence="5">PNPLA domain-containing protein</fullName>
    </recommendedName>
</protein>
<dbReference type="Gene3D" id="3.40.1090.10">
    <property type="entry name" value="Cytosolic phospholipase A2 catalytic domain"/>
    <property type="match status" value="1"/>
</dbReference>
<dbReference type="Proteomes" id="UP001143545">
    <property type="component" value="Unassembled WGS sequence"/>
</dbReference>
<keyword evidence="2" id="KW-0442">Lipid degradation</keyword>
<dbReference type="PANTHER" id="PTHR14226:SF29">
    <property type="entry name" value="NEUROPATHY TARGET ESTERASE SWS"/>
    <property type="match status" value="1"/>
</dbReference>
<comment type="caution">
    <text evidence="4">Lacks conserved residue(s) required for the propagation of feature annotation.</text>
</comment>
<evidence type="ECO:0000259" key="5">
    <source>
        <dbReference type="PROSITE" id="PS51635"/>
    </source>
</evidence>
<dbReference type="EMBL" id="BRVP01000010">
    <property type="protein sequence ID" value="GLB52625.1"/>
    <property type="molecule type" value="Genomic_DNA"/>
</dbReference>
<proteinExistence type="predicted"/>
<evidence type="ECO:0000313" key="7">
    <source>
        <dbReference type="Proteomes" id="UP001143545"/>
    </source>
</evidence>
<dbReference type="PROSITE" id="PS51635">
    <property type="entry name" value="PNPLA"/>
    <property type="match status" value="1"/>
</dbReference>
<name>A0A9W6ETV4_9FLAO</name>
<dbReference type="GO" id="GO:0016787">
    <property type="term" value="F:hydrolase activity"/>
    <property type="evidence" value="ECO:0007669"/>
    <property type="project" value="UniProtKB-KW"/>
</dbReference>
<dbReference type="AlphaFoldDB" id="A0A9W6ETV4"/>
<dbReference type="Pfam" id="PF01734">
    <property type="entry name" value="Patatin"/>
    <property type="match status" value="1"/>
</dbReference>
<gene>
    <name evidence="6" type="ORF">NBRC110019_16650</name>
</gene>
<keyword evidence="3" id="KW-0443">Lipid metabolism</keyword>
<keyword evidence="1" id="KW-0378">Hydrolase</keyword>
<evidence type="ECO:0000256" key="4">
    <source>
        <dbReference type="PROSITE-ProRule" id="PRU01161"/>
    </source>
</evidence>
<dbReference type="SUPFAM" id="SSF52151">
    <property type="entry name" value="FabD/lysophospholipase-like"/>
    <property type="match status" value="1"/>
</dbReference>
<accession>A0A9W6ETV4</accession>
<evidence type="ECO:0000256" key="1">
    <source>
        <dbReference type="ARBA" id="ARBA00022801"/>
    </source>
</evidence>
<reference evidence="6" key="1">
    <citation type="submission" date="2022-07" db="EMBL/GenBank/DDBJ databases">
        <title>Taxonomy of Novel Oxalotrophic and Methylotrophic Bacteria.</title>
        <authorList>
            <person name="Sahin N."/>
            <person name="Tani A."/>
        </authorList>
    </citation>
    <scope>NUCLEOTIDE SEQUENCE</scope>
    <source>
        <strain evidence="6">AM327</strain>
    </source>
</reference>
<dbReference type="InterPro" id="IPR016035">
    <property type="entry name" value="Acyl_Trfase/lysoPLipase"/>
</dbReference>
<dbReference type="PANTHER" id="PTHR14226">
    <property type="entry name" value="NEUROPATHY TARGET ESTERASE/SWISS CHEESE D.MELANOGASTER"/>
    <property type="match status" value="1"/>
</dbReference>
<feature type="short sequence motif" description="GXSXG" evidence="4">
    <location>
        <begin position="39"/>
        <end position="43"/>
    </location>
</feature>
<sequence length="71" mass="7407">MTNKNIGLVLSGGGVHALAHAGFLKALIENGIQPTHLSGTSGGTLIAALYATGYQPDEMLAFFKKTPLFSF</sequence>
<organism evidence="6 7">
    <name type="scientific">Neptunitalea chrysea</name>
    <dbReference type="NCBI Taxonomy" id="1647581"/>
    <lineage>
        <taxon>Bacteria</taxon>
        <taxon>Pseudomonadati</taxon>
        <taxon>Bacteroidota</taxon>
        <taxon>Flavobacteriia</taxon>
        <taxon>Flavobacteriales</taxon>
        <taxon>Flavobacteriaceae</taxon>
        <taxon>Neptunitalea</taxon>
    </lineage>
</organism>
<evidence type="ECO:0000313" key="6">
    <source>
        <dbReference type="EMBL" id="GLB52625.1"/>
    </source>
</evidence>
<evidence type="ECO:0000256" key="3">
    <source>
        <dbReference type="ARBA" id="ARBA00023098"/>
    </source>
</evidence>
<dbReference type="RefSeq" id="WP_373876996.1">
    <property type="nucleotide sequence ID" value="NZ_BRVP01000010.1"/>
</dbReference>
<dbReference type="InterPro" id="IPR050301">
    <property type="entry name" value="NTE"/>
</dbReference>
<keyword evidence="7" id="KW-1185">Reference proteome</keyword>
<dbReference type="InterPro" id="IPR002641">
    <property type="entry name" value="PNPLA_dom"/>
</dbReference>
<dbReference type="GO" id="GO:0016042">
    <property type="term" value="P:lipid catabolic process"/>
    <property type="evidence" value="ECO:0007669"/>
    <property type="project" value="UniProtKB-KW"/>
</dbReference>
<evidence type="ECO:0000256" key="2">
    <source>
        <dbReference type="ARBA" id="ARBA00022963"/>
    </source>
</evidence>